<dbReference type="InterPro" id="IPR042197">
    <property type="entry name" value="Apaf_helical"/>
</dbReference>
<dbReference type="EMBL" id="KN643022">
    <property type="protein sequence ID" value="KHN44764.1"/>
    <property type="molecule type" value="Genomic_DNA"/>
</dbReference>
<dbReference type="InterPro" id="IPR002182">
    <property type="entry name" value="NB-ARC"/>
</dbReference>
<evidence type="ECO:0000313" key="5">
    <source>
        <dbReference type="EMBL" id="RZB67490.1"/>
    </source>
</evidence>
<keyword evidence="6" id="KW-1185">Reference proteome</keyword>
<reference evidence="4" key="1">
    <citation type="submission" date="2014-07" db="EMBL/GenBank/DDBJ databases">
        <title>Identification of a novel salt tolerance gene in wild soybean by whole-genome sequencing.</title>
        <authorList>
            <person name="Lam H.-M."/>
            <person name="Qi X."/>
            <person name="Li M.-W."/>
            <person name="Liu X."/>
            <person name="Xie M."/>
            <person name="Ni M."/>
            <person name="Xu X."/>
        </authorList>
    </citation>
    <scope>NUCLEOTIDE SEQUENCE [LARGE SCALE GENOMIC DNA]</scope>
    <source>
        <tissue evidence="4">Root</tissue>
    </source>
</reference>
<dbReference type="Pfam" id="PF07725">
    <property type="entry name" value="LRR_3"/>
    <property type="match status" value="1"/>
</dbReference>
<dbReference type="InterPro" id="IPR032675">
    <property type="entry name" value="LRR_dom_sf"/>
</dbReference>
<organism evidence="4">
    <name type="scientific">Glycine soja</name>
    <name type="common">Wild soybean</name>
    <dbReference type="NCBI Taxonomy" id="3848"/>
    <lineage>
        <taxon>Eukaryota</taxon>
        <taxon>Viridiplantae</taxon>
        <taxon>Streptophyta</taxon>
        <taxon>Embryophyta</taxon>
        <taxon>Tracheophyta</taxon>
        <taxon>Spermatophyta</taxon>
        <taxon>Magnoliopsida</taxon>
        <taxon>eudicotyledons</taxon>
        <taxon>Gunneridae</taxon>
        <taxon>Pentapetalae</taxon>
        <taxon>rosids</taxon>
        <taxon>fabids</taxon>
        <taxon>Fabales</taxon>
        <taxon>Fabaceae</taxon>
        <taxon>Papilionoideae</taxon>
        <taxon>50 kb inversion clade</taxon>
        <taxon>NPAAA clade</taxon>
        <taxon>indigoferoid/millettioid clade</taxon>
        <taxon>Phaseoleae</taxon>
        <taxon>Glycine</taxon>
        <taxon>Glycine subgen. Soja</taxon>
    </lineage>
</organism>
<evidence type="ECO:0000313" key="6">
    <source>
        <dbReference type="Proteomes" id="UP000289340"/>
    </source>
</evidence>
<dbReference type="PROSITE" id="PS50104">
    <property type="entry name" value="TIR"/>
    <property type="match status" value="1"/>
</dbReference>
<gene>
    <name evidence="5" type="ORF">D0Y65_037712</name>
    <name evidence="4" type="ORF">glysoja_032103</name>
</gene>
<dbReference type="EMBL" id="QZWG01000014">
    <property type="protein sequence ID" value="RZB67490.1"/>
    <property type="molecule type" value="Genomic_DNA"/>
</dbReference>
<dbReference type="Gene3D" id="3.40.50.300">
    <property type="entry name" value="P-loop containing nucleotide triphosphate hydrolases"/>
    <property type="match status" value="1"/>
</dbReference>
<dbReference type="GO" id="GO:0007165">
    <property type="term" value="P:signal transduction"/>
    <property type="evidence" value="ECO:0007669"/>
    <property type="project" value="InterPro"/>
</dbReference>
<dbReference type="Gene3D" id="1.10.8.430">
    <property type="entry name" value="Helical domain of apoptotic protease-activating factors"/>
    <property type="match status" value="1"/>
</dbReference>
<dbReference type="Gene3D" id="3.40.50.10140">
    <property type="entry name" value="Toll/interleukin-1 receptor homology (TIR) domain"/>
    <property type="match status" value="1"/>
</dbReference>
<dbReference type="PRINTS" id="PR00364">
    <property type="entry name" value="DISEASERSIST"/>
</dbReference>
<dbReference type="SUPFAM" id="SSF52058">
    <property type="entry name" value="L domain-like"/>
    <property type="match status" value="1"/>
</dbReference>
<dbReference type="InterPro" id="IPR011713">
    <property type="entry name" value="Leu-rich_rpt_3"/>
</dbReference>
<dbReference type="InterPro" id="IPR035897">
    <property type="entry name" value="Toll_tir_struct_dom_sf"/>
</dbReference>
<proteinExistence type="predicted"/>
<dbReference type="Gene3D" id="3.80.10.10">
    <property type="entry name" value="Ribonuclease Inhibitor"/>
    <property type="match status" value="3"/>
</dbReference>
<dbReference type="SUPFAM" id="SSF52200">
    <property type="entry name" value="Toll/Interleukin receptor TIR domain"/>
    <property type="match status" value="1"/>
</dbReference>
<dbReference type="Pfam" id="PF00931">
    <property type="entry name" value="NB-ARC"/>
    <property type="match status" value="1"/>
</dbReference>
<dbReference type="SUPFAM" id="SSF52540">
    <property type="entry name" value="P-loop containing nucleoside triphosphate hydrolases"/>
    <property type="match status" value="1"/>
</dbReference>
<dbReference type="InterPro" id="IPR058192">
    <property type="entry name" value="WHD_ROQ1-like"/>
</dbReference>
<dbReference type="GO" id="GO:0043531">
    <property type="term" value="F:ADP binding"/>
    <property type="evidence" value="ECO:0007669"/>
    <property type="project" value="InterPro"/>
</dbReference>
<dbReference type="PANTHER" id="PTHR11017:SF559">
    <property type="entry name" value="DISEASE RESISTANCE PROTEIN CHL1"/>
    <property type="match status" value="1"/>
</dbReference>
<dbReference type="Pfam" id="PF23282">
    <property type="entry name" value="WHD_ROQ1"/>
    <property type="match status" value="1"/>
</dbReference>
<evidence type="ECO:0000259" key="3">
    <source>
        <dbReference type="PROSITE" id="PS50104"/>
    </source>
</evidence>
<evidence type="ECO:0000256" key="1">
    <source>
        <dbReference type="ARBA" id="ARBA00022614"/>
    </source>
</evidence>
<dbReference type="Pfam" id="PF01582">
    <property type="entry name" value="TIR"/>
    <property type="match status" value="1"/>
</dbReference>
<dbReference type="AlphaFoldDB" id="A0A0B2SKF3"/>
<feature type="domain" description="TIR" evidence="3">
    <location>
        <begin position="17"/>
        <end position="187"/>
    </location>
</feature>
<accession>A0A0B2SKF3</accession>
<reference evidence="5 6" key="2">
    <citation type="submission" date="2018-09" db="EMBL/GenBank/DDBJ databases">
        <title>A high-quality reference genome of wild soybean provides a powerful tool to mine soybean genomes.</title>
        <authorList>
            <person name="Xie M."/>
            <person name="Chung C.Y.L."/>
            <person name="Li M.-W."/>
            <person name="Wong F.-L."/>
            <person name="Chan T.-F."/>
            <person name="Lam H.-M."/>
        </authorList>
    </citation>
    <scope>NUCLEOTIDE SEQUENCE [LARGE SCALE GENOMIC DNA]</scope>
    <source>
        <strain evidence="6">cv. W05</strain>
        <tissue evidence="5">Hypocotyl of etiolated seedlings</tissue>
    </source>
</reference>
<name>A0A0B2SKF3_GLYSO</name>
<keyword evidence="2" id="KW-0677">Repeat</keyword>
<dbReference type="GO" id="GO:0006952">
    <property type="term" value="P:defense response"/>
    <property type="evidence" value="ECO:0007669"/>
    <property type="project" value="InterPro"/>
</dbReference>
<keyword evidence="1" id="KW-0433">Leucine-rich repeat</keyword>
<dbReference type="InterPro" id="IPR044974">
    <property type="entry name" value="Disease_R_plants"/>
</dbReference>
<dbReference type="SMART" id="SM00255">
    <property type="entry name" value="TIR"/>
    <property type="match status" value="1"/>
</dbReference>
<evidence type="ECO:0000256" key="2">
    <source>
        <dbReference type="ARBA" id="ARBA00022737"/>
    </source>
</evidence>
<dbReference type="PANTHER" id="PTHR11017">
    <property type="entry name" value="LEUCINE-RICH REPEAT-CONTAINING PROTEIN"/>
    <property type="match status" value="1"/>
</dbReference>
<dbReference type="Proteomes" id="UP000053555">
    <property type="component" value="Unassembled WGS sequence"/>
</dbReference>
<sequence length="1127" mass="128617">MLRGESSSNSPNASSRLTYHVFLSFRTEGTHLDFANTLCTSLQRNGISTFRYDKQKERGYVILEKLHKVIEQCLVVIVLLSENYASSTWCLDELHKILKSKRVLGTPVFPLFYDVVPSDVRHQKNKFAEAFEEHATRPEEDKVKVQKWRESLHEVAGFSGWESKNWKKEELIEEIIESVWTKLRPKLPSYDDGLVGIDSRVEKMNSLLKLELKDKVCFIGIWGMGGIGKTTLARVVFKKIRNKFDISCFLENVREISQNSDGMLSLQGKLLSHMKMKDLKIQNLDEGKSIIGGILFNNKVLLVLDDVNDIRQLENLSVNDQKWLGPGSRIIIITRDMEVLRSHGTVESYKIDLLNSDESLQLFSQKAFKRDQPLEHLLQLSKVAVQQAGGLPLAIEMMGSSFCGRSESQWKEFLEVKEYTKKDVVMDKLIISYDGLPPNYKILFLDIACFFNGWVKEHVTQILTICGRYPANGIDVLIDKSLATYDGSRLWMHDLLQEMGRKIVVEECPIDAGKRSRLWSPQDTDQALKRNKENELIQGIVLQSSTQPYNANWDPEAFSKMYNLKFLVINYHNIQVPRGIKCLCSSMKFLQWTGCTLKALPLGVKLEELVELKMRYSKIKKIWSGSQHFAKLKFIDLSHSEDLIESPIVSGVPCLEILLLEGCINLVEVHQSVGQHKKLVLLNLKGCINLQTLPTKFEMDSLEELILSGCSKVKKLPNFGKNMQHLSLVNLEKCKNLLWLPKSIWNLKSLRKLSICGCSKFSTLPNSMNENGSLEELDVSGTPIREITSSKVCLENLKELSFGGRNELASNSLWNLHQRISMHRRQQVPKELILPTLSRLTSLKFLNLSYCDLNDESIPDSLGSLLSLLGLNLSGNNFVSPPTRCISNLHTLQSLTLIDCPRLESLPMLPPSAQCLGTTNSTQMKPLNSDAYMLWKIYELHMNQTYFLYTHSLPTLPLTHPNYFHKVCAYQMEDRPHFLFIIPGREIQKWNEVFFLIDPSHHPYNRLGSDSVASIIVDVPNYLVSSGWLGIAICLALEPPNMQHSSPSHVSPHPVGNEDTCIYYWACKVPQGEPDLTFPIGPKFSHFVYECNEEKCQLQLIFYVENHSKPWKPRIRKCASVMRFCQE</sequence>
<dbReference type="InterPro" id="IPR027417">
    <property type="entry name" value="P-loop_NTPase"/>
</dbReference>
<dbReference type="Proteomes" id="UP000289340">
    <property type="component" value="Chromosome 14"/>
</dbReference>
<dbReference type="Gramene" id="XM_028344008.1">
    <property type="protein sequence ID" value="XP_028199809.1"/>
    <property type="gene ID" value="LOC114384347"/>
</dbReference>
<evidence type="ECO:0000313" key="4">
    <source>
        <dbReference type="EMBL" id="KHN44764.1"/>
    </source>
</evidence>
<protein>
    <submittedName>
        <fullName evidence="4">TMV resistance protein N</fullName>
    </submittedName>
</protein>
<dbReference type="InterPro" id="IPR000157">
    <property type="entry name" value="TIR_dom"/>
</dbReference>